<evidence type="ECO:0000256" key="1">
    <source>
        <dbReference type="ARBA" id="ARBA00022737"/>
    </source>
</evidence>
<feature type="compositionally biased region" description="Polar residues" evidence="2">
    <location>
        <begin position="582"/>
        <end position="595"/>
    </location>
</feature>
<gene>
    <name evidence="3" type="ORF">G7Y89_g9998</name>
</gene>
<keyword evidence="4" id="KW-1185">Reference proteome</keyword>
<feature type="compositionally biased region" description="Low complexity" evidence="2">
    <location>
        <begin position="468"/>
        <end position="482"/>
    </location>
</feature>
<dbReference type="Proteomes" id="UP000566819">
    <property type="component" value="Unassembled WGS sequence"/>
</dbReference>
<dbReference type="PANTHER" id="PTHR46430">
    <property type="entry name" value="PROTEIN SKT5-RELATED"/>
    <property type="match status" value="1"/>
</dbReference>
<organism evidence="3 4">
    <name type="scientific">Cudoniella acicularis</name>
    <dbReference type="NCBI Taxonomy" id="354080"/>
    <lineage>
        <taxon>Eukaryota</taxon>
        <taxon>Fungi</taxon>
        <taxon>Dikarya</taxon>
        <taxon>Ascomycota</taxon>
        <taxon>Pezizomycotina</taxon>
        <taxon>Leotiomycetes</taxon>
        <taxon>Helotiales</taxon>
        <taxon>Tricladiaceae</taxon>
        <taxon>Cudoniella</taxon>
    </lineage>
</organism>
<protein>
    <submittedName>
        <fullName evidence="3">Uncharacterized protein</fullName>
    </submittedName>
</protein>
<dbReference type="EMBL" id="JAAMPI010000852">
    <property type="protein sequence ID" value="KAF4628156.1"/>
    <property type="molecule type" value="Genomic_DNA"/>
</dbReference>
<evidence type="ECO:0000256" key="2">
    <source>
        <dbReference type="SAM" id="MobiDB-lite"/>
    </source>
</evidence>
<evidence type="ECO:0000313" key="4">
    <source>
        <dbReference type="Proteomes" id="UP000566819"/>
    </source>
</evidence>
<name>A0A8H4RF61_9HELO</name>
<keyword evidence="1" id="KW-0677">Repeat</keyword>
<feature type="region of interest" description="Disordered" evidence="2">
    <location>
        <begin position="1015"/>
        <end position="1046"/>
    </location>
</feature>
<dbReference type="Gene3D" id="1.25.40.10">
    <property type="entry name" value="Tetratricopeptide repeat domain"/>
    <property type="match status" value="1"/>
</dbReference>
<proteinExistence type="predicted"/>
<dbReference type="SUPFAM" id="SSF81901">
    <property type="entry name" value="HCP-like"/>
    <property type="match status" value="1"/>
</dbReference>
<dbReference type="Pfam" id="PF08238">
    <property type="entry name" value="Sel1"/>
    <property type="match status" value="7"/>
</dbReference>
<dbReference type="OrthoDB" id="272077at2759"/>
<dbReference type="InterPro" id="IPR011990">
    <property type="entry name" value="TPR-like_helical_dom_sf"/>
</dbReference>
<accession>A0A8H4RF61</accession>
<feature type="region of interest" description="Disordered" evidence="2">
    <location>
        <begin position="161"/>
        <end position="196"/>
    </location>
</feature>
<dbReference type="InterPro" id="IPR051726">
    <property type="entry name" value="Chitin_Synth_Reg"/>
</dbReference>
<reference evidence="3 4" key="1">
    <citation type="submission" date="2020-03" db="EMBL/GenBank/DDBJ databases">
        <title>Draft Genome Sequence of Cudoniella acicularis.</title>
        <authorList>
            <person name="Buettner E."/>
            <person name="Kellner H."/>
        </authorList>
    </citation>
    <scope>NUCLEOTIDE SEQUENCE [LARGE SCALE GENOMIC DNA]</scope>
    <source>
        <strain evidence="3 4">DSM 108380</strain>
    </source>
</reference>
<sequence>MLCARLPRAAAMFCSPEQGRSTWQWRQLHQHLAKWARDAKNTGGLVVDPAISPPWLFSFSSCSTTSLTTLTTVEDRQFEGLQEIVVSQSFQFQRACTVGPLEDNLEARHRTSSLQASRTGEKVAFPAGFKNEIHLGHPGPGAQGGKRWPAAAQPITKLRQAQLAAAGPERHRSRGRSLVSADHSEQQGWRRASGDSARRRSDVRVALCTQSPGSILASCCSHITTFLPEAHPEQRICDGDPGITSRDQRPHACWQVPLSESSVSLRETSVIERLHRLNPALRHPGRRTSSTYIKALYLVEVKAECRGISEGLAGIAELQPLGEFFLSKGFERLQDIMATPTLPDSVQRKALPLDPAPKFDLDEELKENIGRKPLPTIPIPTGRIIGAPMSPVTVNVQPEDWLPRASSAKIEGVDGHDRQTLVNSEGFMAEQYEEPQSGLPVIQDLPYRPNYTTNVAEPIQHPQTAVRSSADSSSSRSSGSSSNRQGLGHGLPERIDENGDEVLNPPVPRFHYHHQSYASEGGNTRIRPGNHSPNSPASEQVDVGASIGRHLTPTLQGARRTPISRPMSAYSDMGPRGRSPSAYMSPQSPNWSGNRAPSAHSGRSHDSRPISYVDLANISYPQAPPAPISLDNSQLRAAVGSNASLLSMGKTLEMYRQNVKKLNDAETQYAFAIFLIQAAQEAGLGQDGIVQHTKANPKATRDLDSPYIEKPQTSPQELLNEAKHILQRLANASYPFAQYYLADGYASGLFSKGKEDYGTAFPLFQAASKHGHAESGYRTALCYEFGWGCRKDPAKAVKFFNQAASKNHPGAMTRLGRACLTGDLGLNKYREGLKWLKRATESADVQYNAAPYHLGLLYVTGYGDDIFQDEVYAAQLFTQAADLGHAESCYILGDAYEHGKLSCPRDPALSVHFYTGAAQRGHPAAMMALCAWYMVGAEPVLEKDENEAYEWARQAAECGLTKAEYAVGYFTEMGIGTRRDPLEANVWYVKAADAGDERAKHRLAAIRAAASGGTPMEVAAPRSGKMKKAQSGNEKTGQNDKDCIVM</sequence>
<feature type="compositionally biased region" description="Basic and acidic residues" evidence="2">
    <location>
        <begin position="1037"/>
        <end position="1046"/>
    </location>
</feature>
<feature type="compositionally biased region" description="Polar residues" evidence="2">
    <location>
        <begin position="452"/>
        <end position="467"/>
    </location>
</feature>
<evidence type="ECO:0000313" key="3">
    <source>
        <dbReference type="EMBL" id="KAF4628156.1"/>
    </source>
</evidence>
<dbReference type="InterPro" id="IPR006597">
    <property type="entry name" value="Sel1-like"/>
</dbReference>
<dbReference type="PANTHER" id="PTHR46430:SF1">
    <property type="entry name" value="CHITIN SYNTHASE REGULATOR SKT5-RELATED"/>
    <property type="match status" value="1"/>
</dbReference>
<dbReference type="SMART" id="SM00671">
    <property type="entry name" value="SEL1"/>
    <property type="match status" value="7"/>
</dbReference>
<comment type="caution">
    <text evidence="3">The sequence shown here is derived from an EMBL/GenBank/DDBJ whole genome shotgun (WGS) entry which is preliminary data.</text>
</comment>
<feature type="region of interest" description="Disordered" evidence="2">
    <location>
        <begin position="452"/>
        <end position="608"/>
    </location>
</feature>
<dbReference type="AlphaFoldDB" id="A0A8H4RF61"/>